<sequence>MPSMSKFNGSRISKHGSFCSYRPCMANHLNPDDRLYHATHIFTSIQPALLVGSLVVLALGMCDPAKCSDAFTRQTEYCDWPLRGLFSAPRIGFMGGRTRCTSLYHGCCRRLRWGGLSTTLNRKISE</sequence>
<evidence type="ECO:0000313" key="1">
    <source>
        <dbReference type="EMBL" id="OCL07055.1"/>
    </source>
</evidence>
<protein>
    <submittedName>
        <fullName evidence="1">Uncharacterized protein</fullName>
    </submittedName>
</protein>
<keyword evidence="2" id="KW-1185">Reference proteome</keyword>
<name>A0A8E2JRL0_9PEZI</name>
<organism evidence="1 2">
    <name type="scientific">Glonium stellatum</name>
    <dbReference type="NCBI Taxonomy" id="574774"/>
    <lineage>
        <taxon>Eukaryota</taxon>
        <taxon>Fungi</taxon>
        <taxon>Dikarya</taxon>
        <taxon>Ascomycota</taxon>
        <taxon>Pezizomycotina</taxon>
        <taxon>Dothideomycetes</taxon>
        <taxon>Pleosporomycetidae</taxon>
        <taxon>Gloniales</taxon>
        <taxon>Gloniaceae</taxon>
        <taxon>Glonium</taxon>
    </lineage>
</organism>
<dbReference type="EMBL" id="KV749931">
    <property type="protein sequence ID" value="OCL07055.1"/>
    <property type="molecule type" value="Genomic_DNA"/>
</dbReference>
<dbReference type="AlphaFoldDB" id="A0A8E2JRL0"/>
<reference evidence="1 2" key="1">
    <citation type="journal article" date="2016" name="Nat. Commun.">
        <title>Ectomycorrhizal ecology is imprinted in the genome of the dominant symbiotic fungus Cenococcum geophilum.</title>
        <authorList>
            <consortium name="DOE Joint Genome Institute"/>
            <person name="Peter M."/>
            <person name="Kohler A."/>
            <person name="Ohm R.A."/>
            <person name="Kuo A."/>
            <person name="Krutzmann J."/>
            <person name="Morin E."/>
            <person name="Arend M."/>
            <person name="Barry K.W."/>
            <person name="Binder M."/>
            <person name="Choi C."/>
            <person name="Clum A."/>
            <person name="Copeland A."/>
            <person name="Grisel N."/>
            <person name="Haridas S."/>
            <person name="Kipfer T."/>
            <person name="LaButti K."/>
            <person name="Lindquist E."/>
            <person name="Lipzen A."/>
            <person name="Maire R."/>
            <person name="Meier B."/>
            <person name="Mihaltcheva S."/>
            <person name="Molinier V."/>
            <person name="Murat C."/>
            <person name="Poggeler S."/>
            <person name="Quandt C.A."/>
            <person name="Sperisen C."/>
            <person name="Tritt A."/>
            <person name="Tisserant E."/>
            <person name="Crous P.W."/>
            <person name="Henrissat B."/>
            <person name="Nehls U."/>
            <person name="Egli S."/>
            <person name="Spatafora J.W."/>
            <person name="Grigoriev I.V."/>
            <person name="Martin F.M."/>
        </authorList>
    </citation>
    <scope>NUCLEOTIDE SEQUENCE [LARGE SCALE GENOMIC DNA]</scope>
    <source>
        <strain evidence="1 2">CBS 207.34</strain>
    </source>
</reference>
<gene>
    <name evidence="1" type="ORF">AOQ84DRAFT_355180</name>
</gene>
<proteinExistence type="predicted"/>
<accession>A0A8E2JRL0</accession>
<dbReference type="Proteomes" id="UP000250140">
    <property type="component" value="Unassembled WGS sequence"/>
</dbReference>
<evidence type="ECO:0000313" key="2">
    <source>
        <dbReference type="Proteomes" id="UP000250140"/>
    </source>
</evidence>